<dbReference type="InterPro" id="IPR023061">
    <property type="entry name" value="SelD_I"/>
</dbReference>
<evidence type="ECO:0000256" key="4">
    <source>
        <dbReference type="ARBA" id="ARBA00022741"/>
    </source>
</evidence>
<dbReference type="GO" id="GO:0004756">
    <property type="term" value="F:selenide, water dikinase activity"/>
    <property type="evidence" value="ECO:0007669"/>
    <property type="project" value="UniProtKB-EC"/>
</dbReference>
<dbReference type="EMBL" id="UOEY01000121">
    <property type="protein sequence ID" value="VAW41331.1"/>
    <property type="molecule type" value="Genomic_DNA"/>
</dbReference>
<organism evidence="11">
    <name type="scientific">hydrothermal vent metagenome</name>
    <dbReference type="NCBI Taxonomy" id="652676"/>
    <lineage>
        <taxon>unclassified sequences</taxon>
        <taxon>metagenomes</taxon>
        <taxon>ecological metagenomes</taxon>
    </lineage>
</organism>
<dbReference type="GO" id="GO:0046872">
    <property type="term" value="F:metal ion binding"/>
    <property type="evidence" value="ECO:0007669"/>
    <property type="project" value="UniProtKB-KW"/>
</dbReference>
<dbReference type="GO" id="GO:0016260">
    <property type="term" value="P:selenocysteine biosynthetic process"/>
    <property type="evidence" value="ECO:0007669"/>
    <property type="project" value="InterPro"/>
</dbReference>
<evidence type="ECO:0000259" key="10">
    <source>
        <dbReference type="Pfam" id="PF02769"/>
    </source>
</evidence>
<evidence type="ECO:0000256" key="5">
    <source>
        <dbReference type="ARBA" id="ARBA00022777"/>
    </source>
</evidence>
<dbReference type="CDD" id="cd02195">
    <property type="entry name" value="SelD"/>
    <property type="match status" value="1"/>
</dbReference>
<proteinExistence type="inferred from homology"/>
<protein>
    <submittedName>
        <fullName evidence="11">Selenide,water dikinase @ selenocysteine-containing</fullName>
        <ecNumber evidence="11">2.7.9.3</ecNumber>
    </submittedName>
</protein>
<reference evidence="11" key="1">
    <citation type="submission" date="2018-06" db="EMBL/GenBank/DDBJ databases">
        <authorList>
            <person name="Zhirakovskaya E."/>
        </authorList>
    </citation>
    <scope>NUCLEOTIDE SEQUENCE</scope>
</reference>
<dbReference type="NCBIfam" id="TIGR00476">
    <property type="entry name" value="selD"/>
    <property type="match status" value="1"/>
</dbReference>
<dbReference type="Pfam" id="PF02769">
    <property type="entry name" value="AIRS_C"/>
    <property type="match status" value="1"/>
</dbReference>
<sequence length="348" mass="36657">MTKPTIRLTRTVKGAGCAAKLAPGDLDRALCGLDLPVDENLIVGLERADDAGVYRISDDLALVQTIDFFPPMVDDPYCFGQIAAVNALSDIYAMGGTPKTAMNVVAFPAKSMDISILRAVIDGGLHKMREAGVVLVGGHTVEDDELKYGLAVTGFIHPGRILTKKKLRPGDRLILTKPLGTGIICTAIKGGMAGPEVTDKVIRAMATLNRDAALVMRDYPVHACTDITGFGFLGHLAEMVVDSGQGVRIRATDVPLYPEALEWAAMGLVPAGAYNNRNFRGGFVDFSRSVPQNLQDLLFDPQTSGGLLIAVDSGAASSLLNALAARGVAGAAIVGEVVAEPGEKIFVE</sequence>
<evidence type="ECO:0000256" key="8">
    <source>
        <dbReference type="ARBA" id="ARBA00023266"/>
    </source>
</evidence>
<feature type="domain" description="PurM-like C-terminal" evidence="10">
    <location>
        <begin position="168"/>
        <end position="347"/>
    </location>
</feature>
<dbReference type="EC" id="2.7.9.3" evidence="11"/>
<dbReference type="InterPro" id="IPR004536">
    <property type="entry name" value="SPS/SelD"/>
</dbReference>
<keyword evidence="2 11" id="KW-0808">Transferase</keyword>
<dbReference type="GO" id="GO:0005737">
    <property type="term" value="C:cytoplasm"/>
    <property type="evidence" value="ECO:0007669"/>
    <property type="project" value="TreeGrafter"/>
</dbReference>
<dbReference type="InterPro" id="IPR036676">
    <property type="entry name" value="PurM-like_C_sf"/>
</dbReference>
<keyword evidence="3" id="KW-0479">Metal-binding</keyword>
<keyword evidence="8" id="KW-0711">Selenium</keyword>
<gene>
    <name evidence="11" type="ORF">MNBD_DELTA04-851</name>
</gene>
<dbReference type="PIRSF" id="PIRSF036407">
    <property type="entry name" value="Selenphspht_syn"/>
    <property type="match status" value="1"/>
</dbReference>
<dbReference type="InterPro" id="IPR016188">
    <property type="entry name" value="PurM-like_N"/>
</dbReference>
<dbReference type="SUPFAM" id="SSF56042">
    <property type="entry name" value="PurM C-terminal domain-like"/>
    <property type="match status" value="1"/>
</dbReference>
<dbReference type="PANTHER" id="PTHR10256:SF0">
    <property type="entry name" value="INACTIVE SELENIDE, WATER DIKINASE-LIKE PROTEIN-RELATED"/>
    <property type="match status" value="1"/>
</dbReference>
<evidence type="ECO:0000256" key="2">
    <source>
        <dbReference type="ARBA" id="ARBA00022679"/>
    </source>
</evidence>
<keyword evidence="7" id="KW-0460">Magnesium</keyword>
<dbReference type="PANTHER" id="PTHR10256">
    <property type="entry name" value="SELENIDE, WATER DIKINASE"/>
    <property type="match status" value="1"/>
</dbReference>
<keyword evidence="6" id="KW-0067">ATP-binding</keyword>
<dbReference type="AlphaFoldDB" id="A0A3B0VEI9"/>
<dbReference type="Gene3D" id="3.90.650.10">
    <property type="entry name" value="PurM-like C-terminal domain"/>
    <property type="match status" value="1"/>
</dbReference>
<dbReference type="InterPro" id="IPR010918">
    <property type="entry name" value="PurM-like_C_dom"/>
</dbReference>
<keyword evidence="4" id="KW-0547">Nucleotide-binding</keyword>
<feature type="domain" description="PurM-like N-terminal" evidence="9">
    <location>
        <begin position="49"/>
        <end position="155"/>
    </location>
</feature>
<evidence type="ECO:0000256" key="1">
    <source>
        <dbReference type="ARBA" id="ARBA00008026"/>
    </source>
</evidence>
<evidence type="ECO:0000256" key="6">
    <source>
        <dbReference type="ARBA" id="ARBA00022840"/>
    </source>
</evidence>
<evidence type="ECO:0000313" key="11">
    <source>
        <dbReference type="EMBL" id="VAW41331.1"/>
    </source>
</evidence>
<dbReference type="InterPro" id="IPR036921">
    <property type="entry name" value="PurM-like_N_sf"/>
</dbReference>
<evidence type="ECO:0000256" key="7">
    <source>
        <dbReference type="ARBA" id="ARBA00022842"/>
    </source>
</evidence>
<keyword evidence="5 11" id="KW-0418">Kinase</keyword>
<evidence type="ECO:0000259" key="9">
    <source>
        <dbReference type="Pfam" id="PF00586"/>
    </source>
</evidence>
<evidence type="ECO:0000256" key="3">
    <source>
        <dbReference type="ARBA" id="ARBA00022723"/>
    </source>
</evidence>
<dbReference type="HAMAP" id="MF_00625">
    <property type="entry name" value="SelD"/>
    <property type="match status" value="1"/>
</dbReference>
<dbReference type="SUPFAM" id="SSF55326">
    <property type="entry name" value="PurM N-terminal domain-like"/>
    <property type="match status" value="1"/>
</dbReference>
<dbReference type="GO" id="GO:0005524">
    <property type="term" value="F:ATP binding"/>
    <property type="evidence" value="ECO:0007669"/>
    <property type="project" value="UniProtKB-KW"/>
</dbReference>
<dbReference type="FunFam" id="3.30.1330.10:FF:000003">
    <property type="entry name" value="Selenide, water dikinase"/>
    <property type="match status" value="1"/>
</dbReference>
<dbReference type="Pfam" id="PF00586">
    <property type="entry name" value="AIRS"/>
    <property type="match status" value="1"/>
</dbReference>
<dbReference type="NCBIfam" id="NF002098">
    <property type="entry name" value="PRK00943.1"/>
    <property type="match status" value="1"/>
</dbReference>
<name>A0A3B0VEI9_9ZZZZ</name>
<dbReference type="Gene3D" id="3.30.1330.10">
    <property type="entry name" value="PurM-like, N-terminal domain"/>
    <property type="match status" value="1"/>
</dbReference>
<comment type="similarity">
    <text evidence="1">Belongs to the selenophosphate synthase 1 family. Class I subfamily.</text>
</comment>
<accession>A0A3B0VEI9</accession>